<accession>X6MCV6</accession>
<feature type="compositionally biased region" description="Acidic residues" evidence="1">
    <location>
        <begin position="13"/>
        <end position="24"/>
    </location>
</feature>
<organism evidence="2 3">
    <name type="scientific">Reticulomyxa filosa</name>
    <dbReference type="NCBI Taxonomy" id="46433"/>
    <lineage>
        <taxon>Eukaryota</taxon>
        <taxon>Sar</taxon>
        <taxon>Rhizaria</taxon>
        <taxon>Retaria</taxon>
        <taxon>Foraminifera</taxon>
        <taxon>Monothalamids</taxon>
        <taxon>Reticulomyxidae</taxon>
        <taxon>Reticulomyxa</taxon>
    </lineage>
</organism>
<reference evidence="2 3" key="1">
    <citation type="journal article" date="2013" name="Curr. Biol.">
        <title>The Genome of the Foraminiferan Reticulomyxa filosa.</title>
        <authorList>
            <person name="Glockner G."/>
            <person name="Hulsmann N."/>
            <person name="Schleicher M."/>
            <person name="Noegel A.A."/>
            <person name="Eichinger L."/>
            <person name="Gallinger C."/>
            <person name="Pawlowski J."/>
            <person name="Sierra R."/>
            <person name="Euteneuer U."/>
            <person name="Pillet L."/>
            <person name="Moustafa A."/>
            <person name="Platzer M."/>
            <person name="Groth M."/>
            <person name="Szafranski K."/>
            <person name="Schliwa M."/>
        </authorList>
    </citation>
    <scope>NUCLEOTIDE SEQUENCE [LARGE SCALE GENOMIC DNA]</scope>
</reference>
<sequence length="682" mass="78391">NNNNNNNNNNDNGNEDDNDNEDENGNTNVYRMPQKIGVSLDCQLSEHGLLRPFIVWERGDDDDQRSQLRCIEPFAENVKQAIFALQHNAFSTTRFPYQCSALLEPKRDEKEELKNGNYPIALNEVETMGANSIVNFFVIENKWKAIEHRHWYHLESIYQFYVIVCGNSEREQKEQQQQQQQQRKGLVTCPMHSLDKWLEENDESGDYVLHHSKMPFFTFTLMKALCETFGILTTFHSFLQEIIEYAFGVQSIRDIGAVDILSCTRDTQVPSWGGLHASPQMISEVYLLSRFLPVSHLANDLNWSSLSSRVPEAGVYCLALFPASFSNSTSLQKTNGVILVILNAQGKLKIYHLELAISRFTIKKEVTTDVLPNVRRLWIDQVCEKTKLVPNLSLDRHQPGIWIKEMGRYGVEFKNILSGGSVILHSSGPNSIFISDDVKLNFFCNILIKKIKLYIYIYGIYLYCTGQKYDFLVTRKSLKEIKTIVIYAIRGTSWFYPIYEKLEENQIPSIFYYSQIQQKLFVLLDYSQIILGISVSSGSDMAVTTSILFQVSQLHTLQPCLGDGTLCTSALNISTFAFDERNRLYVCFKYLPVLFLATQCSANLTSRLGVFCDLRTLGSIQICDIIYVQEFSCLICKVLTKHVLKHYHPDFDNKNIHANCDQKEYFGSYADRRSYQLLRIQV</sequence>
<evidence type="ECO:0000256" key="1">
    <source>
        <dbReference type="SAM" id="MobiDB-lite"/>
    </source>
</evidence>
<name>X6MCV6_RETFI</name>
<dbReference type="EMBL" id="ASPP01022593">
    <property type="protein sequence ID" value="ETO11282.1"/>
    <property type="molecule type" value="Genomic_DNA"/>
</dbReference>
<evidence type="ECO:0000313" key="3">
    <source>
        <dbReference type="Proteomes" id="UP000023152"/>
    </source>
</evidence>
<evidence type="ECO:0000313" key="2">
    <source>
        <dbReference type="EMBL" id="ETO11282.1"/>
    </source>
</evidence>
<feature type="region of interest" description="Disordered" evidence="1">
    <location>
        <begin position="1"/>
        <end position="29"/>
    </location>
</feature>
<feature type="compositionally biased region" description="Low complexity" evidence="1">
    <location>
        <begin position="1"/>
        <end position="12"/>
    </location>
</feature>
<keyword evidence="3" id="KW-1185">Reference proteome</keyword>
<gene>
    <name evidence="2" type="ORF">RFI_26095</name>
</gene>
<dbReference type="Proteomes" id="UP000023152">
    <property type="component" value="Unassembled WGS sequence"/>
</dbReference>
<dbReference type="AlphaFoldDB" id="X6MCV6"/>
<proteinExistence type="predicted"/>
<comment type="caution">
    <text evidence="2">The sequence shown here is derived from an EMBL/GenBank/DDBJ whole genome shotgun (WGS) entry which is preliminary data.</text>
</comment>
<feature type="non-terminal residue" evidence="2">
    <location>
        <position position="1"/>
    </location>
</feature>
<protein>
    <submittedName>
        <fullName evidence="2">Uncharacterized protein</fullName>
    </submittedName>
</protein>